<dbReference type="AlphaFoldDB" id="A0A1B0ZKD2"/>
<evidence type="ECO:0008006" key="5">
    <source>
        <dbReference type="Google" id="ProtNLM"/>
    </source>
</evidence>
<dbReference type="SUPFAM" id="SSF116734">
    <property type="entry name" value="DNA methylase specificity domain"/>
    <property type="match status" value="2"/>
</dbReference>
<dbReference type="STRING" id="1630135.DAD186_17720"/>
<evidence type="ECO:0000256" key="2">
    <source>
        <dbReference type="ARBA" id="ARBA00023125"/>
    </source>
</evidence>
<evidence type="ECO:0000313" key="3">
    <source>
        <dbReference type="EMBL" id="ANP28322.1"/>
    </source>
</evidence>
<evidence type="ECO:0000313" key="4">
    <source>
        <dbReference type="Proteomes" id="UP000092596"/>
    </source>
</evidence>
<organism evidence="3 4">
    <name type="scientific">Dermabacter vaginalis</name>
    <dbReference type="NCBI Taxonomy" id="1630135"/>
    <lineage>
        <taxon>Bacteria</taxon>
        <taxon>Bacillati</taxon>
        <taxon>Actinomycetota</taxon>
        <taxon>Actinomycetes</taxon>
        <taxon>Micrococcales</taxon>
        <taxon>Dermabacteraceae</taxon>
        <taxon>Dermabacter</taxon>
    </lineage>
</organism>
<name>A0A1B0ZKD2_9MICO</name>
<dbReference type="InterPro" id="IPR044946">
    <property type="entry name" value="Restrct_endonuc_typeI_TRD_sf"/>
</dbReference>
<dbReference type="GO" id="GO:0003677">
    <property type="term" value="F:DNA binding"/>
    <property type="evidence" value="ECO:0007669"/>
    <property type="project" value="UniProtKB-KW"/>
</dbReference>
<dbReference type="Gene3D" id="3.90.220.20">
    <property type="entry name" value="DNA methylase specificity domains"/>
    <property type="match status" value="2"/>
</dbReference>
<reference evidence="3 4" key="1">
    <citation type="submission" date="2015-06" db="EMBL/GenBank/DDBJ databases">
        <title>Investigation of pathophysiology for high-risk pregnancy and development of treatment modality based on it.</title>
        <authorList>
            <person name="Kim B.-C."/>
            <person name="Lim S."/>
        </authorList>
    </citation>
    <scope>NUCLEOTIDE SEQUENCE [LARGE SCALE GENOMIC DNA]</scope>
    <source>
        <strain evidence="3 4">AD1-86</strain>
    </source>
</reference>
<proteinExistence type="predicted"/>
<dbReference type="PANTHER" id="PTHR43140">
    <property type="entry name" value="TYPE-1 RESTRICTION ENZYME ECOKI SPECIFICITY PROTEIN"/>
    <property type="match status" value="1"/>
</dbReference>
<gene>
    <name evidence="3" type="ORF">DAD186_17720</name>
</gene>
<evidence type="ECO:0000256" key="1">
    <source>
        <dbReference type="ARBA" id="ARBA00022747"/>
    </source>
</evidence>
<dbReference type="Proteomes" id="UP000092596">
    <property type="component" value="Chromosome"/>
</dbReference>
<dbReference type="InterPro" id="IPR051212">
    <property type="entry name" value="Type-I_RE_S_subunit"/>
</dbReference>
<dbReference type="PATRIC" id="fig|1630135.4.peg.1770"/>
<dbReference type="PANTHER" id="PTHR43140:SF1">
    <property type="entry name" value="TYPE I RESTRICTION ENZYME ECOKI SPECIFICITY SUBUNIT"/>
    <property type="match status" value="1"/>
</dbReference>
<dbReference type="REBASE" id="152293">
    <property type="entry name" value="S.Dva186ORF17730P"/>
</dbReference>
<dbReference type="RefSeq" id="WP_157457122.1">
    <property type="nucleotide sequence ID" value="NZ_CP012117.1"/>
</dbReference>
<keyword evidence="1" id="KW-0680">Restriction system</keyword>
<keyword evidence="2" id="KW-0238">DNA-binding</keyword>
<dbReference type="KEGG" id="dva:DAD186_17720"/>
<protein>
    <recommendedName>
        <fullName evidence="5">Restriction endonuclease subunit S</fullName>
    </recommendedName>
</protein>
<dbReference type="GO" id="GO:0009307">
    <property type="term" value="P:DNA restriction-modification system"/>
    <property type="evidence" value="ECO:0007669"/>
    <property type="project" value="UniProtKB-KW"/>
</dbReference>
<dbReference type="EMBL" id="CP012117">
    <property type="protein sequence ID" value="ANP28322.1"/>
    <property type="molecule type" value="Genomic_DNA"/>
</dbReference>
<accession>A0A1B0ZKD2</accession>
<sequence length="400" mass="45183">MSRIQSQSGIPYLGVAPASWQIVRNKNLFNHSRKIVGSKSKTSQLLSLTTQGIRKKDIRSTEGKLPSTFDTYQLVRESQLVLCLFDLDQSAVFAGRSPHDGMISPAYTVLSCNAQIRPEFADYWFAYIFMGRKYAYFAKNIRHTMTWDDFSQMFTLVPTLDEQDRIVSFLDAETAKIDHLIAKQRTLIQLLDEHSKSATYQILEKSVYGAKRLRLKWLLSKMRRPVLEGSEIVTAYDDGEVTLRSNRRLDGYWMSSDDSSYQGVKQGDFVFHGLDGYRGAVGLSDSDGKMTPACHVCSVSKTIRPDFLVLYLRFLGDSGYLKSQSMTVRGDSMDFRNWQKVTALSVPVPSLTEQKEAVDQLAELKSREGAILASSTRLINLLQERRSALITAAVTGQIEF</sequence>